<dbReference type="PANTHER" id="PTHR43333">
    <property type="entry name" value="2-HACID_DH_C DOMAIN-CONTAINING PROTEIN"/>
    <property type="match status" value="1"/>
</dbReference>
<keyword evidence="1" id="KW-0560">Oxidoreductase</keyword>
<dbReference type="OrthoDB" id="9793626at2"/>
<keyword evidence="5" id="KW-1185">Reference proteome</keyword>
<reference evidence="4 5" key="1">
    <citation type="submission" date="2007-06" db="EMBL/GenBank/DDBJ databases">
        <authorList>
            <person name="Shimkets L."/>
            <person name="Ferriera S."/>
            <person name="Johnson J."/>
            <person name="Kravitz S."/>
            <person name="Beeson K."/>
            <person name="Sutton G."/>
            <person name="Rogers Y.-H."/>
            <person name="Friedman R."/>
            <person name="Frazier M."/>
            <person name="Venter J.C."/>
        </authorList>
    </citation>
    <scope>NUCLEOTIDE SEQUENCE [LARGE SCALE GENOMIC DNA]</scope>
    <source>
        <strain evidence="4 5">SIR-1</strain>
    </source>
</reference>
<dbReference type="PANTHER" id="PTHR43333:SF1">
    <property type="entry name" value="D-ISOMER SPECIFIC 2-HYDROXYACID DEHYDROGENASE NAD-BINDING DOMAIN-CONTAINING PROTEIN"/>
    <property type="match status" value="1"/>
</dbReference>
<evidence type="ECO:0000259" key="3">
    <source>
        <dbReference type="Pfam" id="PF02826"/>
    </source>
</evidence>
<dbReference type="CDD" id="cd12164">
    <property type="entry name" value="GDH_like_2"/>
    <property type="match status" value="1"/>
</dbReference>
<dbReference type="eggNOG" id="COG0111">
    <property type="taxonomic scope" value="Bacteria"/>
</dbReference>
<proteinExistence type="predicted"/>
<keyword evidence="2" id="KW-0520">NAD</keyword>
<feature type="domain" description="D-isomer specific 2-hydroxyacid dehydrogenase NAD-binding" evidence="3">
    <location>
        <begin position="108"/>
        <end position="280"/>
    </location>
</feature>
<dbReference type="RefSeq" id="WP_006972784.1">
    <property type="nucleotide sequence ID" value="NZ_ABCS01000036.1"/>
</dbReference>
<evidence type="ECO:0000313" key="5">
    <source>
        <dbReference type="Proteomes" id="UP000005801"/>
    </source>
</evidence>
<dbReference type="EMBL" id="ABCS01000036">
    <property type="protein sequence ID" value="EDM78032.1"/>
    <property type="molecule type" value="Genomic_DNA"/>
</dbReference>
<evidence type="ECO:0000256" key="2">
    <source>
        <dbReference type="ARBA" id="ARBA00023027"/>
    </source>
</evidence>
<comment type="caution">
    <text evidence="4">The sequence shown here is derived from an EMBL/GenBank/DDBJ whole genome shotgun (WGS) entry which is preliminary data.</text>
</comment>
<organism evidence="4 5">
    <name type="scientific">Plesiocystis pacifica SIR-1</name>
    <dbReference type="NCBI Taxonomy" id="391625"/>
    <lineage>
        <taxon>Bacteria</taxon>
        <taxon>Pseudomonadati</taxon>
        <taxon>Myxococcota</taxon>
        <taxon>Polyangia</taxon>
        <taxon>Nannocystales</taxon>
        <taxon>Nannocystaceae</taxon>
        <taxon>Plesiocystis</taxon>
    </lineage>
</organism>
<dbReference type="InterPro" id="IPR006140">
    <property type="entry name" value="D-isomer_DH_NAD-bd"/>
</dbReference>
<dbReference type="STRING" id="391625.PPSIR1_23484"/>
<dbReference type="GO" id="GO:0051287">
    <property type="term" value="F:NAD binding"/>
    <property type="evidence" value="ECO:0007669"/>
    <property type="project" value="InterPro"/>
</dbReference>
<dbReference type="Gene3D" id="3.40.50.720">
    <property type="entry name" value="NAD(P)-binding Rossmann-like Domain"/>
    <property type="match status" value="2"/>
</dbReference>
<dbReference type="SUPFAM" id="SSF51735">
    <property type="entry name" value="NAD(P)-binding Rossmann-fold domains"/>
    <property type="match status" value="1"/>
</dbReference>
<sequence length="318" mass="33594">MTALLSVPTRRAAWRAAWSERLPERALVELDAATPAQLSEVRHALVWRPPPGLWARLPKLELAFALGAGVDGILSGLGGAASLPASVPLIRLHDAGMAAQMVDYHVYAALHFQRDFDDYARDQGAERWRPRDVRGGRLRVGVLGLGAMGLAVARALAGLGFPVAGWTRRGRGGVDDGVERYAGLEGLDELLARTDLLMALLPHTPETAGLLDAARLARLPEGAAIVNAGRGSLIDEAALLAAIDGGRLRGAFLDVSAVEPLPEGHPFWAHPRIRVTPHVAAQTLIGPAIEQVAAGLEALEAGRSLASLPGLVDRSVGY</sequence>
<gene>
    <name evidence="4" type="ORF">PPSIR1_23484</name>
</gene>
<name>A6G7T9_9BACT</name>
<dbReference type="InterPro" id="IPR036291">
    <property type="entry name" value="NAD(P)-bd_dom_sf"/>
</dbReference>
<dbReference type="AlphaFoldDB" id="A6G7T9"/>
<dbReference type="GO" id="GO:0016491">
    <property type="term" value="F:oxidoreductase activity"/>
    <property type="evidence" value="ECO:0007669"/>
    <property type="project" value="UniProtKB-KW"/>
</dbReference>
<evidence type="ECO:0000256" key="1">
    <source>
        <dbReference type="ARBA" id="ARBA00023002"/>
    </source>
</evidence>
<accession>A6G7T9</accession>
<dbReference type="Pfam" id="PF02826">
    <property type="entry name" value="2-Hacid_dh_C"/>
    <property type="match status" value="1"/>
</dbReference>
<evidence type="ECO:0000313" key="4">
    <source>
        <dbReference type="EMBL" id="EDM78032.1"/>
    </source>
</evidence>
<dbReference type="Proteomes" id="UP000005801">
    <property type="component" value="Unassembled WGS sequence"/>
</dbReference>
<protein>
    <submittedName>
        <fullName evidence="4">Probable phosphoglycerate dehydrogenase</fullName>
    </submittedName>
</protein>